<name>A0ABY2XCW3_9RHOB</name>
<accession>A0ABY2XCW3</accession>
<proteinExistence type="predicted"/>
<dbReference type="EMBL" id="VCPC01000001">
    <property type="protein sequence ID" value="TMV14432.1"/>
    <property type="molecule type" value="Genomic_DNA"/>
</dbReference>
<protein>
    <submittedName>
        <fullName evidence="2">DNA replication initiation control protein YabA</fullName>
    </submittedName>
</protein>
<sequence length="66" mass="7609">MKAAMMSVLQLKIESLSRQLGEVAKRNADLTTENERVRKLLDEFARRHERDQAQIEKLTSGRLNPS</sequence>
<organism evidence="2 3">
    <name type="scientific">Arenibacterium halophilum</name>
    <dbReference type="NCBI Taxonomy" id="2583821"/>
    <lineage>
        <taxon>Bacteria</taxon>
        <taxon>Pseudomonadati</taxon>
        <taxon>Pseudomonadota</taxon>
        <taxon>Alphaproteobacteria</taxon>
        <taxon>Rhodobacterales</taxon>
        <taxon>Paracoccaceae</taxon>
        <taxon>Arenibacterium</taxon>
    </lineage>
</organism>
<evidence type="ECO:0000313" key="2">
    <source>
        <dbReference type="EMBL" id="TMV14432.1"/>
    </source>
</evidence>
<dbReference type="RefSeq" id="WP_138861785.1">
    <property type="nucleotide sequence ID" value="NZ_VCPC01000001.1"/>
</dbReference>
<dbReference type="Proteomes" id="UP001191082">
    <property type="component" value="Unassembled WGS sequence"/>
</dbReference>
<reference evidence="2 3" key="1">
    <citation type="submission" date="2019-05" db="EMBL/GenBank/DDBJ databases">
        <title>Marivita sp. nov. isolated from sea sediment.</title>
        <authorList>
            <person name="Kim W."/>
        </authorList>
    </citation>
    <scope>NUCLEOTIDE SEQUENCE [LARGE SCALE GENOMIC DNA]</scope>
    <source>
        <strain evidence="2 3">CAU 1492</strain>
    </source>
</reference>
<keyword evidence="1" id="KW-0175">Coiled coil</keyword>
<keyword evidence="3" id="KW-1185">Reference proteome</keyword>
<feature type="coiled-coil region" evidence="1">
    <location>
        <begin position="13"/>
        <end position="47"/>
    </location>
</feature>
<gene>
    <name evidence="2" type="ORF">FGK64_00095</name>
</gene>
<evidence type="ECO:0000313" key="3">
    <source>
        <dbReference type="Proteomes" id="UP001191082"/>
    </source>
</evidence>
<comment type="caution">
    <text evidence="2">The sequence shown here is derived from an EMBL/GenBank/DDBJ whole genome shotgun (WGS) entry which is preliminary data.</text>
</comment>
<evidence type="ECO:0000256" key="1">
    <source>
        <dbReference type="SAM" id="Coils"/>
    </source>
</evidence>